<feature type="transmembrane region" description="Helical" evidence="1">
    <location>
        <begin position="12"/>
        <end position="34"/>
    </location>
</feature>
<gene>
    <name evidence="2" type="ORF">IPO85_15835</name>
</gene>
<reference evidence="2 3" key="1">
    <citation type="submission" date="2020-10" db="EMBL/GenBank/DDBJ databases">
        <title>Connecting structure to function with the recovery of over 1000 high-quality activated sludge metagenome-assembled genomes encoding full-length rRNA genes using long-read sequencing.</title>
        <authorList>
            <person name="Singleton C.M."/>
            <person name="Petriglieri F."/>
            <person name="Kristensen J.M."/>
            <person name="Kirkegaard R.H."/>
            <person name="Michaelsen T.Y."/>
            <person name="Andersen M.H."/>
            <person name="Karst S.M."/>
            <person name="Dueholm M.S."/>
            <person name="Nielsen P.H."/>
            <person name="Albertsen M."/>
        </authorList>
    </citation>
    <scope>NUCLEOTIDE SEQUENCE [LARGE SCALE GENOMIC DNA]</scope>
    <source>
        <strain evidence="2">Ribe_18-Q3-R11-54_BAT3C.373</strain>
    </source>
</reference>
<comment type="caution">
    <text evidence="2">The sequence shown here is derived from an EMBL/GenBank/DDBJ whole genome shotgun (WGS) entry which is preliminary data.</text>
</comment>
<evidence type="ECO:0000256" key="1">
    <source>
        <dbReference type="SAM" id="Phobius"/>
    </source>
</evidence>
<evidence type="ECO:0000313" key="2">
    <source>
        <dbReference type="EMBL" id="MBK9718948.1"/>
    </source>
</evidence>
<keyword evidence="1" id="KW-0472">Membrane</keyword>
<dbReference type="AlphaFoldDB" id="A0A9D7XIR3"/>
<name>A0A9D7XIR3_9BACT</name>
<feature type="transmembrane region" description="Helical" evidence="1">
    <location>
        <begin position="46"/>
        <end position="66"/>
    </location>
</feature>
<dbReference type="Proteomes" id="UP000808349">
    <property type="component" value="Unassembled WGS sequence"/>
</dbReference>
<keyword evidence="1" id="KW-0812">Transmembrane</keyword>
<organism evidence="2 3">
    <name type="scientific">Candidatus Defluviibacterium haderslevense</name>
    <dbReference type="NCBI Taxonomy" id="2981993"/>
    <lineage>
        <taxon>Bacteria</taxon>
        <taxon>Pseudomonadati</taxon>
        <taxon>Bacteroidota</taxon>
        <taxon>Saprospiria</taxon>
        <taxon>Saprospirales</taxon>
        <taxon>Saprospiraceae</taxon>
        <taxon>Candidatus Defluviibacterium</taxon>
    </lineage>
</organism>
<evidence type="ECO:0000313" key="3">
    <source>
        <dbReference type="Proteomes" id="UP000808349"/>
    </source>
</evidence>
<dbReference type="EMBL" id="JADKFW010000014">
    <property type="protein sequence ID" value="MBK9718948.1"/>
    <property type="molecule type" value="Genomic_DNA"/>
</dbReference>
<keyword evidence="1" id="KW-1133">Transmembrane helix</keyword>
<proteinExistence type="predicted"/>
<protein>
    <submittedName>
        <fullName evidence="2">AtpZ/AtpI family protein</fullName>
    </submittedName>
</protein>
<accession>A0A9D7XIR3</accession>
<sequence length="73" mass="8358">MPMLPNSSKTNAYLKYSGLAFQLFGTLAVGALLGKWLDHKFNLNKPWCTVIIEGLLFVALMFWIYFDLNKSKK</sequence>
<dbReference type="InterPro" id="IPR032820">
    <property type="entry name" value="ATPase_put"/>
</dbReference>
<dbReference type="Pfam" id="PF09527">
    <property type="entry name" value="ATPase_gene1"/>
    <property type="match status" value="1"/>
</dbReference>